<dbReference type="Gene3D" id="3.40.50.1820">
    <property type="entry name" value="alpha/beta hydrolase"/>
    <property type="match status" value="1"/>
</dbReference>
<proteinExistence type="predicted"/>
<dbReference type="GO" id="GO:0016787">
    <property type="term" value="F:hydrolase activity"/>
    <property type="evidence" value="ECO:0007669"/>
    <property type="project" value="UniProtKB-KW"/>
</dbReference>
<dbReference type="SUPFAM" id="SSF53474">
    <property type="entry name" value="alpha/beta-Hydrolases"/>
    <property type="match status" value="1"/>
</dbReference>
<evidence type="ECO:0000313" key="1">
    <source>
        <dbReference type="EMBL" id="MCP2177149.1"/>
    </source>
</evidence>
<accession>A0ABT1HFX8</accession>
<keyword evidence="2" id="KW-1185">Reference proteome</keyword>
<protein>
    <submittedName>
        <fullName evidence="1">Triacylglycerol esterase/lipase EstA, alpha/beta hydrolase fold</fullName>
    </submittedName>
</protein>
<comment type="caution">
    <text evidence="1">The sequence shown here is derived from an EMBL/GenBank/DDBJ whole genome shotgun (WGS) entry which is preliminary data.</text>
</comment>
<organism evidence="1 2">
    <name type="scientific">Williamsia maris</name>
    <dbReference type="NCBI Taxonomy" id="72806"/>
    <lineage>
        <taxon>Bacteria</taxon>
        <taxon>Bacillati</taxon>
        <taxon>Actinomycetota</taxon>
        <taxon>Actinomycetes</taxon>
        <taxon>Mycobacteriales</taxon>
        <taxon>Nocardiaceae</taxon>
        <taxon>Williamsia</taxon>
    </lineage>
</organism>
<dbReference type="Proteomes" id="UP001206895">
    <property type="component" value="Unassembled WGS sequence"/>
</dbReference>
<name>A0ABT1HFX8_9NOCA</name>
<keyword evidence="1" id="KW-0378">Hydrolase</keyword>
<dbReference type="InterPro" id="IPR029058">
    <property type="entry name" value="AB_hydrolase_fold"/>
</dbReference>
<sequence length="258" mass="26563">MLAVIVATVAVPAPSAARPDDCARPVVLVHDLAAGTASMNPLRTALERSGACVTSVAYGSTPAARALSRAGGPDLGGLTSLEESGAELARRLTSSSAPAGPLTVVAHGAGALAVQYALQHGVPGTRVRALVTIGPLWNGTNPAGLADVEQISRRLGTFDTILRLERPVVDPICASCREIVTGSDFLVALRRTAFPTPGVRYIDIVSRTDGLVTDPEASTAPGASVTVLQRIDPRAASDHFRLPADKLVRSLVVDAARG</sequence>
<evidence type="ECO:0000313" key="2">
    <source>
        <dbReference type="Proteomes" id="UP001206895"/>
    </source>
</evidence>
<dbReference type="EMBL" id="JAMTCJ010000003">
    <property type="protein sequence ID" value="MCP2177149.1"/>
    <property type="molecule type" value="Genomic_DNA"/>
</dbReference>
<gene>
    <name evidence="1" type="ORF">LX13_002977</name>
</gene>
<reference evidence="1 2" key="1">
    <citation type="submission" date="2022-06" db="EMBL/GenBank/DDBJ databases">
        <title>Genomic Encyclopedia of Archaeal and Bacterial Type Strains, Phase II (KMG-II): from individual species to whole genera.</title>
        <authorList>
            <person name="Goeker M."/>
        </authorList>
    </citation>
    <scope>NUCLEOTIDE SEQUENCE [LARGE SCALE GENOMIC DNA]</scope>
    <source>
        <strain evidence="1 2">DSM 44693</strain>
    </source>
</reference>